<dbReference type="Pfam" id="PF08283">
    <property type="entry name" value="Gemini_AL1_M"/>
    <property type="match status" value="1"/>
</dbReference>
<keyword evidence="4" id="KW-0808">Transferase</keyword>
<evidence type="ECO:0000256" key="12">
    <source>
        <dbReference type="ARBA" id="ARBA00023124"/>
    </source>
</evidence>
<accession>A0A1L4AAY4</accession>
<keyword evidence="11" id="KW-0378">Hydrolase</keyword>
<comment type="subcellular location">
    <subcellularLocation>
        <location evidence="1">Host nucleus</location>
    </subcellularLocation>
</comment>
<feature type="domain" description="CRESS-DNA virus Rep endonuclease" evidence="14">
    <location>
        <begin position="19"/>
        <end position="134"/>
    </location>
</feature>
<keyword evidence="3" id="KW-1048">Host nucleus</keyword>
<evidence type="ECO:0000256" key="1">
    <source>
        <dbReference type="ARBA" id="ARBA00004147"/>
    </source>
</evidence>
<keyword evidence="7" id="KW-0540">Nuclease</keyword>
<dbReference type="InterPro" id="IPR027417">
    <property type="entry name" value="P-loop_NTPase"/>
</dbReference>
<dbReference type="SUPFAM" id="SSF52540">
    <property type="entry name" value="P-loop containing nucleoside triphosphate hydrolases"/>
    <property type="match status" value="1"/>
</dbReference>
<keyword evidence="10" id="KW-0255">Endonuclease</keyword>
<keyword evidence="13" id="KW-0238">DNA-binding</keyword>
<dbReference type="PROSITE" id="PS52020">
    <property type="entry name" value="CRESS_DNA_REP"/>
    <property type="match status" value="1"/>
</dbReference>
<keyword evidence="6" id="KW-0235">DNA replication</keyword>
<dbReference type="GO" id="GO:0005198">
    <property type="term" value="F:structural molecule activity"/>
    <property type="evidence" value="ECO:0007669"/>
    <property type="project" value="InterPro"/>
</dbReference>
<reference evidence="15" key="1">
    <citation type="submission" date="2016-07" db="EMBL/GenBank/DDBJ databases">
        <title>Genomes of Beet curly top Iran virus, Oat dwarf virus, Turnip curly top virus and Wheat dwarf virus identified in leafhoppers.</title>
        <authorList>
            <person name="Heydarnejad J."/>
            <person name="Pouramini N."/>
            <person name="Kamali M."/>
            <person name="Massumi H."/>
            <person name="Farkas K."/>
            <person name="Kraberger S."/>
            <person name="Varsani A."/>
        </authorList>
    </citation>
    <scope>NUCLEOTIDE SEQUENCE</scope>
    <source>
        <strain evidence="15">BCTIV_IR_CZ7_2013</strain>
    </source>
</reference>
<keyword evidence="8" id="KW-0479">Metal-binding</keyword>
<evidence type="ECO:0000256" key="13">
    <source>
        <dbReference type="ARBA" id="ARBA00023125"/>
    </source>
</evidence>
<evidence type="ECO:0000256" key="4">
    <source>
        <dbReference type="ARBA" id="ARBA00022679"/>
    </source>
</evidence>
<dbReference type="GO" id="GO:0016779">
    <property type="term" value="F:nucleotidyltransferase activity"/>
    <property type="evidence" value="ECO:0007669"/>
    <property type="project" value="UniProtKB-KW"/>
</dbReference>
<dbReference type="GO" id="GO:0000166">
    <property type="term" value="F:nucleotide binding"/>
    <property type="evidence" value="ECO:0007669"/>
    <property type="project" value="UniProtKB-KW"/>
</dbReference>
<keyword evidence="5" id="KW-0548">Nucleotidyltransferase</keyword>
<dbReference type="EMBL" id="KX533466">
    <property type="protein sequence ID" value="API65449.1"/>
    <property type="molecule type" value="Genomic_DNA"/>
</dbReference>
<dbReference type="GO" id="GO:0042025">
    <property type="term" value="C:host cell nucleus"/>
    <property type="evidence" value="ECO:0007669"/>
    <property type="project" value="UniProtKB-SubCell"/>
</dbReference>
<keyword evidence="12" id="KW-0190">Covalent protein-DNA linkage</keyword>
<proteinExistence type="predicted"/>
<evidence type="ECO:0000313" key="15">
    <source>
        <dbReference type="EMBL" id="API65449.1"/>
    </source>
</evidence>
<dbReference type="Gene3D" id="3.40.1310.20">
    <property type="match status" value="1"/>
</dbReference>
<dbReference type="InterPro" id="IPR022692">
    <property type="entry name" value="Gemini_AL1_REP_central"/>
</dbReference>
<evidence type="ECO:0000259" key="14">
    <source>
        <dbReference type="PROSITE" id="PS52020"/>
    </source>
</evidence>
<evidence type="ECO:0000256" key="6">
    <source>
        <dbReference type="ARBA" id="ARBA00022705"/>
    </source>
</evidence>
<dbReference type="GO" id="GO:0003677">
    <property type="term" value="F:DNA binding"/>
    <property type="evidence" value="ECO:0007669"/>
    <property type="project" value="UniProtKB-KW"/>
</dbReference>
<organism evidence="15">
    <name type="scientific">Beet curly top Iran virus</name>
    <dbReference type="NCBI Taxonomy" id="391228"/>
    <lineage>
        <taxon>Viruses</taxon>
        <taxon>Monodnaviria</taxon>
        <taxon>Shotokuvirae</taxon>
        <taxon>Cressdnaviricota</taxon>
        <taxon>Repensiviricetes</taxon>
        <taxon>Geplafuvirales</taxon>
        <taxon>Geminiviridae</taxon>
        <taxon>Becurtovirus</taxon>
        <taxon>Becurtovirus betae</taxon>
    </lineage>
</organism>
<dbReference type="InterPro" id="IPR049912">
    <property type="entry name" value="CRESS_DNA_REP"/>
</dbReference>
<evidence type="ECO:0000256" key="8">
    <source>
        <dbReference type="ARBA" id="ARBA00022723"/>
    </source>
</evidence>
<keyword evidence="9" id="KW-0547">Nucleotide-binding</keyword>
<evidence type="ECO:0000256" key="10">
    <source>
        <dbReference type="ARBA" id="ARBA00022759"/>
    </source>
</evidence>
<dbReference type="Pfam" id="PF00799">
    <property type="entry name" value="Gemini_AL1"/>
    <property type="match status" value="1"/>
</dbReference>
<sequence>MPRAPNRNRPTPNQPGYLRFQKKNAFLTYSQIGGDFKDYIFDKLKTLLESYVILFLAVSLEHHQPTEEQPEGGFHTHCIIQCDKKLDVNGNLFFNIILPDGRTIHPRIDGLNAPKRAFEYITKEDTSPRTFGELRLGGRSPNSIGNSNVEWRRILDSSNTKEEFFSNIRESCPTDFVLRWPSILSFANYHFRPVVQPYTPRWTQFDRLPDTIKEWAEQNIYFVSTDCLHYENISLYICGPFRTGKTQWARSLGRHHYMFGMVLDWSLFDIDHTTYHIIDDIRYQKIQQELFKSIIGCKEDYSVWVKHKPKLVIPGGRPCIAITNPDMDWIPCMSESLKGWFYGKWDVYYLARGEVWYS</sequence>
<evidence type="ECO:0000256" key="5">
    <source>
        <dbReference type="ARBA" id="ARBA00022695"/>
    </source>
</evidence>
<evidence type="ECO:0000256" key="3">
    <source>
        <dbReference type="ARBA" id="ARBA00022562"/>
    </source>
</evidence>
<dbReference type="GO" id="GO:0016888">
    <property type="term" value="F:DNA endonuclease activity, producing 5'-phosphomonoesters"/>
    <property type="evidence" value="ECO:0007669"/>
    <property type="project" value="InterPro"/>
</dbReference>
<evidence type="ECO:0000256" key="9">
    <source>
        <dbReference type="ARBA" id="ARBA00022741"/>
    </source>
</evidence>
<protein>
    <recommendedName>
        <fullName evidence="2">Replication-associated protein</fullName>
    </recommendedName>
</protein>
<name>A0A1L4AAY4_9GEMI</name>
<evidence type="ECO:0000256" key="2">
    <source>
        <dbReference type="ARBA" id="ARBA00014531"/>
    </source>
</evidence>
<evidence type="ECO:0000256" key="7">
    <source>
        <dbReference type="ARBA" id="ARBA00022722"/>
    </source>
</evidence>
<dbReference type="SUPFAM" id="SSF55464">
    <property type="entry name" value="Origin of replication-binding domain, RBD-like"/>
    <property type="match status" value="1"/>
</dbReference>
<dbReference type="InterPro" id="IPR001301">
    <property type="entry name" value="Gemini_AL1_CLV"/>
</dbReference>
<dbReference type="GO" id="GO:0046872">
    <property type="term" value="F:metal ion binding"/>
    <property type="evidence" value="ECO:0007669"/>
    <property type="project" value="UniProtKB-KW"/>
</dbReference>
<dbReference type="PRINTS" id="PR00228">
    <property type="entry name" value="GEMCOATCLVL1"/>
</dbReference>
<evidence type="ECO:0000256" key="11">
    <source>
        <dbReference type="ARBA" id="ARBA00022801"/>
    </source>
</evidence>
<dbReference type="GO" id="GO:0006260">
    <property type="term" value="P:DNA replication"/>
    <property type="evidence" value="ECO:0007669"/>
    <property type="project" value="UniProtKB-KW"/>
</dbReference>